<comment type="caution">
    <text evidence="2">The sequence shown here is derived from an EMBL/GenBank/DDBJ whole genome shotgun (WGS) entry which is preliminary data.</text>
</comment>
<dbReference type="RefSeq" id="XP_060367482.1">
    <property type="nucleotide sequence ID" value="XM_060501667.1"/>
</dbReference>
<dbReference type="Proteomes" id="UP001244207">
    <property type="component" value="Unassembled WGS sequence"/>
</dbReference>
<dbReference type="EMBL" id="JAHMHS010000024">
    <property type="protein sequence ID" value="KAK1727427.1"/>
    <property type="molecule type" value="Genomic_DNA"/>
</dbReference>
<accession>A0AAD8UN65</accession>
<gene>
    <name evidence="2" type="ORF">BDZ83DRAFT_203581</name>
</gene>
<feature type="region of interest" description="Disordered" evidence="1">
    <location>
        <begin position="45"/>
        <end position="82"/>
    </location>
</feature>
<organism evidence="2 3">
    <name type="scientific">Glomerella acutata</name>
    <name type="common">Colletotrichum acutatum</name>
    <dbReference type="NCBI Taxonomy" id="27357"/>
    <lineage>
        <taxon>Eukaryota</taxon>
        <taxon>Fungi</taxon>
        <taxon>Dikarya</taxon>
        <taxon>Ascomycota</taxon>
        <taxon>Pezizomycotina</taxon>
        <taxon>Sordariomycetes</taxon>
        <taxon>Hypocreomycetidae</taxon>
        <taxon>Glomerellales</taxon>
        <taxon>Glomerellaceae</taxon>
        <taxon>Colletotrichum</taxon>
        <taxon>Colletotrichum acutatum species complex</taxon>
    </lineage>
</organism>
<protein>
    <submittedName>
        <fullName evidence="2">Uncharacterized protein</fullName>
    </submittedName>
</protein>
<name>A0AAD8UN65_GLOAC</name>
<evidence type="ECO:0000313" key="2">
    <source>
        <dbReference type="EMBL" id="KAK1727427.1"/>
    </source>
</evidence>
<proteinExistence type="predicted"/>
<dbReference type="AlphaFoldDB" id="A0AAD8UN65"/>
<dbReference type="GeneID" id="85385566"/>
<evidence type="ECO:0000313" key="3">
    <source>
        <dbReference type="Proteomes" id="UP001244207"/>
    </source>
</evidence>
<feature type="compositionally biased region" description="Basic residues" evidence="1">
    <location>
        <begin position="62"/>
        <end position="74"/>
    </location>
</feature>
<sequence length="106" mass="11444">MSLDDYVRYEIPGGRFGSEPAEERDCVVVGGLRLSRCESWDGVGGKNTVSSLGTGGPMPAQAKRHYWSPRKRKGVGSNGSWILGDGGRERRVVDDFKGGTRLATDA</sequence>
<reference evidence="2" key="1">
    <citation type="submission" date="2021-12" db="EMBL/GenBank/DDBJ databases">
        <title>Comparative genomics, transcriptomics and evolutionary studies reveal genomic signatures of adaptation to plant cell wall in hemibiotrophic fungi.</title>
        <authorList>
            <consortium name="DOE Joint Genome Institute"/>
            <person name="Baroncelli R."/>
            <person name="Diaz J.F."/>
            <person name="Benocci T."/>
            <person name="Peng M."/>
            <person name="Battaglia E."/>
            <person name="Haridas S."/>
            <person name="Andreopoulos W."/>
            <person name="Labutti K."/>
            <person name="Pangilinan J."/>
            <person name="Floch G.L."/>
            <person name="Makela M.R."/>
            <person name="Henrissat B."/>
            <person name="Grigoriev I.V."/>
            <person name="Crouch J.A."/>
            <person name="De Vries R.P."/>
            <person name="Sukno S.A."/>
            <person name="Thon M.R."/>
        </authorList>
    </citation>
    <scope>NUCLEOTIDE SEQUENCE</scope>
    <source>
        <strain evidence="2">CBS 112980</strain>
    </source>
</reference>
<keyword evidence="3" id="KW-1185">Reference proteome</keyword>
<evidence type="ECO:0000256" key="1">
    <source>
        <dbReference type="SAM" id="MobiDB-lite"/>
    </source>
</evidence>